<name>A0ABQ8HKX9_9ROSI</name>
<organism evidence="2 3">
    <name type="scientific">Xanthoceras sorbifolium</name>
    <dbReference type="NCBI Taxonomy" id="99658"/>
    <lineage>
        <taxon>Eukaryota</taxon>
        <taxon>Viridiplantae</taxon>
        <taxon>Streptophyta</taxon>
        <taxon>Embryophyta</taxon>
        <taxon>Tracheophyta</taxon>
        <taxon>Spermatophyta</taxon>
        <taxon>Magnoliopsida</taxon>
        <taxon>eudicotyledons</taxon>
        <taxon>Gunneridae</taxon>
        <taxon>Pentapetalae</taxon>
        <taxon>rosids</taxon>
        <taxon>malvids</taxon>
        <taxon>Sapindales</taxon>
        <taxon>Sapindaceae</taxon>
        <taxon>Xanthoceroideae</taxon>
        <taxon>Xanthoceras</taxon>
    </lineage>
</organism>
<sequence length="475" mass="54696">MNGTLVGRFQFVSCRFFSTELPLHQFGIRDRFVRDDIIMLPRRRANQVLVEEAIERDRVTQLERQVEQLTEVPEAEDRVGDRVKDIRRWESGIRTEVLEFHRSMQPQEFLKWIGIVEEILEFKRVPEREKVALVATRLRDRVAAWCNGDRGTSEIGENIVSQIYQWTVCEFRRSSEQSKQGKATTGGFWRFGYGETGHKLSECPRPAKKVLFIDHTEFNEEDAKIGEEPQSGVEEVAIEELVDGDTGTMLIVRRHNVRSWDLKLSQAEFAYNHAVNKSSGFSLFQVVYSMVPRSPIDLLPLPSKTRVHGKAEDFVHSLQEVHKQVQENLSHSAERYKQAADKKRHHLEFDVGHFVWAVLTKDRFAVGEYNKLAARKIGPLEILEKINQNAYRLKLPTHIRTHDVFNIKHLIPFYGDSSNDKVLGNSRSNFLQPGENDAAAIDDMALEFIEGWDRKKTKEIGHFNPTSPGDGVGMM</sequence>
<protein>
    <recommendedName>
        <fullName evidence="1">Tf2-1-like SH3-like domain-containing protein</fullName>
    </recommendedName>
</protein>
<dbReference type="Gene3D" id="3.30.420.10">
    <property type="entry name" value="Ribonuclease H-like superfamily/Ribonuclease H"/>
    <property type="match status" value="1"/>
</dbReference>
<proteinExistence type="predicted"/>
<dbReference type="PANTHER" id="PTHR35046:SF18">
    <property type="entry name" value="RNA-DIRECTED DNA POLYMERASE"/>
    <property type="match status" value="1"/>
</dbReference>
<evidence type="ECO:0000313" key="3">
    <source>
        <dbReference type="Proteomes" id="UP000827721"/>
    </source>
</evidence>
<dbReference type="Pfam" id="PF24626">
    <property type="entry name" value="SH3_Tf2-1"/>
    <property type="match status" value="1"/>
</dbReference>
<dbReference type="InterPro" id="IPR056924">
    <property type="entry name" value="SH3_Tf2-1"/>
</dbReference>
<dbReference type="PANTHER" id="PTHR35046">
    <property type="entry name" value="ZINC KNUCKLE (CCHC-TYPE) FAMILY PROTEIN"/>
    <property type="match status" value="1"/>
</dbReference>
<feature type="domain" description="Tf2-1-like SH3-like" evidence="1">
    <location>
        <begin position="352"/>
        <end position="413"/>
    </location>
</feature>
<accession>A0ABQ8HKX9</accession>
<evidence type="ECO:0000259" key="1">
    <source>
        <dbReference type="Pfam" id="PF24626"/>
    </source>
</evidence>
<dbReference type="EMBL" id="JAFEMO010000009">
    <property type="protein sequence ID" value="KAH7564967.1"/>
    <property type="molecule type" value="Genomic_DNA"/>
</dbReference>
<reference evidence="2 3" key="1">
    <citation type="submission" date="2021-02" db="EMBL/GenBank/DDBJ databases">
        <title>Plant Genome Project.</title>
        <authorList>
            <person name="Zhang R.-G."/>
        </authorList>
    </citation>
    <scope>NUCLEOTIDE SEQUENCE [LARGE SCALE GENOMIC DNA]</scope>
    <source>
        <tissue evidence="2">Leaves</tissue>
    </source>
</reference>
<dbReference type="Proteomes" id="UP000827721">
    <property type="component" value="Unassembled WGS sequence"/>
</dbReference>
<gene>
    <name evidence="2" type="ORF">JRO89_XS09G0093600</name>
</gene>
<dbReference type="InterPro" id="IPR036397">
    <property type="entry name" value="RNaseH_sf"/>
</dbReference>
<evidence type="ECO:0000313" key="2">
    <source>
        <dbReference type="EMBL" id="KAH7564967.1"/>
    </source>
</evidence>
<comment type="caution">
    <text evidence="2">The sequence shown here is derived from an EMBL/GenBank/DDBJ whole genome shotgun (WGS) entry which is preliminary data.</text>
</comment>
<keyword evidence="3" id="KW-1185">Reference proteome</keyword>